<dbReference type="GO" id="GO:0016757">
    <property type="term" value="F:glycosyltransferase activity"/>
    <property type="evidence" value="ECO:0007669"/>
    <property type="project" value="UniProtKB-KW"/>
</dbReference>
<dbReference type="PANTHER" id="PTHR43685:SF2">
    <property type="entry name" value="GLYCOSYLTRANSFERASE 2-LIKE DOMAIN-CONTAINING PROTEIN"/>
    <property type="match status" value="1"/>
</dbReference>
<feature type="domain" description="Glycosyltransferase 2-like" evidence="1">
    <location>
        <begin position="7"/>
        <end position="112"/>
    </location>
</feature>
<dbReference type="InterPro" id="IPR050834">
    <property type="entry name" value="Glycosyltransf_2"/>
</dbReference>
<sequence length="309" mass="34375">MTRPRFSVVIPVYNAADSIEETVASVLCQTEPHFELWLIDDGSTDDSLARLQALQARDARIRVLALANGGVAAARNAGADRAEGEWIAFLDADDVWHPTKLERHWQYHRQAPQLDMSFAKIAFLLGEGTDLARAQTVSTVPPEALTLEDVLGENPVCTSSNLVVSRECWRASGGFRRGMQYAEDQEWLARVVKQGRHIRGMDVLLVGYRLSAGGLSANLRAMYDGWQQLTRDYAADFDAAAARALYCRYLARRALRAGSSPWLAPRFALVGVANSPRAFFRDRRRGLMTLVGSLVSPLLPRTLRMRLFA</sequence>
<dbReference type="Pfam" id="PF00535">
    <property type="entry name" value="Glycos_transf_2"/>
    <property type="match status" value="1"/>
</dbReference>
<name>A0AB74UDL2_9GAMM</name>
<dbReference type="SUPFAM" id="SSF53448">
    <property type="entry name" value="Nucleotide-diphospho-sugar transferases"/>
    <property type="match status" value="1"/>
</dbReference>
<dbReference type="EMBL" id="CP159578">
    <property type="protein sequence ID" value="XCJ79098.1"/>
    <property type="molecule type" value="Genomic_DNA"/>
</dbReference>
<keyword evidence="2" id="KW-0328">Glycosyltransferase</keyword>
<organism evidence="2">
    <name type="scientific">Salinicola endophyticus</name>
    <dbReference type="NCBI Taxonomy" id="1949083"/>
    <lineage>
        <taxon>Bacteria</taxon>
        <taxon>Pseudomonadati</taxon>
        <taxon>Pseudomonadota</taxon>
        <taxon>Gammaproteobacteria</taxon>
        <taxon>Oceanospirillales</taxon>
        <taxon>Halomonadaceae</taxon>
        <taxon>Salinicola</taxon>
    </lineage>
</organism>
<keyword evidence="2" id="KW-0808">Transferase</keyword>
<evidence type="ECO:0000259" key="1">
    <source>
        <dbReference type="Pfam" id="PF00535"/>
    </source>
</evidence>
<reference evidence="2" key="1">
    <citation type="submission" date="2024-06" db="EMBL/GenBank/DDBJ databases">
        <title>Complete genome of Salinicola endophyticus HNIBRBA4755.</title>
        <authorList>
            <person name="Shin S.Y."/>
            <person name="Kang H."/>
            <person name="Song J."/>
        </authorList>
    </citation>
    <scope>NUCLEOTIDE SEQUENCE</scope>
    <source>
        <strain evidence="2">HNIBRBA4755</strain>
    </source>
</reference>
<dbReference type="EC" id="2.4.-.-" evidence="2"/>
<dbReference type="InterPro" id="IPR029044">
    <property type="entry name" value="Nucleotide-diphossugar_trans"/>
</dbReference>
<dbReference type="CDD" id="cd00761">
    <property type="entry name" value="Glyco_tranf_GTA_type"/>
    <property type="match status" value="1"/>
</dbReference>
<dbReference type="InterPro" id="IPR001173">
    <property type="entry name" value="Glyco_trans_2-like"/>
</dbReference>
<dbReference type="AlphaFoldDB" id="A0AB74UDL2"/>
<evidence type="ECO:0000313" key="2">
    <source>
        <dbReference type="EMBL" id="XCJ79098.1"/>
    </source>
</evidence>
<protein>
    <submittedName>
        <fullName evidence="2">Glycosyltransferase family A protein</fullName>
        <ecNumber evidence="2">2.4.-.-</ecNumber>
    </submittedName>
</protein>
<accession>A0AB74UDL2</accession>
<dbReference type="PANTHER" id="PTHR43685">
    <property type="entry name" value="GLYCOSYLTRANSFERASE"/>
    <property type="match status" value="1"/>
</dbReference>
<dbReference type="Gene3D" id="3.90.550.10">
    <property type="entry name" value="Spore Coat Polysaccharide Biosynthesis Protein SpsA, Chain A"/>
    <property type="match status" value="1"/>
</dbReference>
<dbReference type="RefSeq" id="WP_353980052.1">
    <property type="nucleotide sequence ID" value="NZ_CP159578.1"/>
</dbReference>
<gene>
    <name evidence="2" type="ORF">ABV408_16870</name>
</gene>
<proteinExistence type="predicted"/>